<evidence type="ECO:0000256" key="4">
    <source>
        <dbReference type="ARBA" id="ARBA00022989"/>
    </source>
</evidence>
<feature type="transmembrane region" description="Helical" evidence="7">
    <location>
        <begin position="78"/>
        <end position="103"/>
    </location>
</feature>
<feature type="region of interest" description="Disordered" evidence="6">
    <location>
        <begin position="1"/>
        <end position="36"/>
    </location>
</feature>
<sequence>MNPSQQNQPGGQGWPPAGHQQGYPQQGYPQAGHPQQGYGQYPQQGYGYGHRSPDQMLPPGLYAAEADKRIFAALIDMLVMFVIVFVAIAVTLGLTMALVFALAPSSGGEDLSGGALAVLIIGIVLTYAFAFFAPFLYRWMSHTRKGRTLGKRMFGIRVVDLNTAGGLPPKGRTFLRELIYVLLGWISCLWILWDPRKQALHDKVGNTAVVLAD</sequence>
<keyword evidence="4 7" id="KW-1133">Transmembrane helix</keyword>
<evidence type="ECO:0000259" key="8">
    <source>
        <dbReference type="Pfam" id="PF06271"/>
    </source>
</evidence>
<comment type="subcellular location">
    <subcellularLocation>
        <location evidence="1">Cell membrane</location>
        <topology evidence="1">Multi-pass membrane protein</topology>
    </subcellularLocation>
</comment>
<dbReference type="InterPro" id="IPR010432">
    <property type="entry name" value="RDD"/>
</dbReference>
<feature type="transmembrane region" description="Helical" evidence="7">
    <location>
        <begin position="174"/>
        <end position="193"/>
    </location>
</feature>
<evidence type="ECO:0000256" key="3">
    <source>
        <dbReference type="ARBA" id="ARBA00022692"/>
    </source>
</evidence>
<keyword evidence="10" id="KW-1185">Reference proteome</keyword>
<evidence type="ECO:0000313" key="9">
    <source>
        <dbReference type="EMBL" id="MBB5434147.1"/>
    </source>
</evidence>
<dbReference type="AlphaFoldDB" id="A0A7W8QPA8"/>
<dbReference type="InterPro" id="IPR051791">
    <property type="entry name" value="Pra-immunoreactive"/>
</dbReference>
<comment type="caution">
    <text evidence="9">The sequence shown here is derived from an EMBL/GenBank/DDBJ whole genome shotgun (WGS) entry which is preliminary data.</text>
</comment>
<evidence type="ECO:0000313" key="10">
    <source>
        <dbReference type="Proteomes" id="UP000572635"/>
    </source>
</evidence>
<dbReference type="Pfam" id="PF06271">
    <property type="entry name" value="RDD"/>
    <property type="match status" value="1"/>
</dbReference>
<feature type="domain" description="RDD" evidence="8">
    <location>
        <begin position="64"/>
        <end position="205"/>
    </location>
</feature>
<feature type="transmembrane region" description="Helical" evidence="7">
    <location>
        <begin position="115"/>
        <end position="137"/>
    </location>
</feature>
<organism evidence="9 10">
    <name type="scientific">Nocardiopsis composta</name>
    <dbReference type="NCBI Taxonomy" id="157465"/>
    <lineage>
        <taxon>Bacteria</taxon>
        <taxon>Bacillati</taxon>
        <taxon>Actinomycetota</taxon>
        <taxon>Actinomycetes</taxon>
        <taxon>Streptosporangiales</taxon>
        <taxon>Nocardiopsidaceae</taxon>
        <taxon>Nocardiopsis</taxon>
    </lineage>
</organism>
<keyword evidence="3 7" id="KW-0812">Transmembrane</keyword>
<dbReference type="Proteomes" id="UP000572635">
    <property type="component" value="Unassembled WGS sequence"/>
</dbReference>
<evidence type="ECO:0000256" key="7">
    <source>
        <dbReference type="SAM" id="Phobius"/>
    </source>
</evidence>
<keyword evidence="2" id="KW-1003">Cell membrane</keyword>
<accession>A0A7W8QPA8</accession>
<dbReference type="GO" id="GO:0005886">
    <property type="term" value="C:plasma membrane"/>
    <property type="evidence" value="ECO:0007669"/>
    <property type="project" value="UniProtKB-SubCell"/>
</dbReference>
<dbReference type="EMBL" id="JACHDB010000001">
    <property type="protein sequence ID" value="MBB5434147.1"/>
    <property type="molecule type" value="Genomic_DNA"/>
</dbReference>
<evidence type="ECO:0000256" key="2">
    <source>
        <dbReference type="ARBA" id="ARBA00022475"/>
    </source>
</evidence>
<reference evidence="9 10" key="1">
    <citation type="submission" date="2020-08" db="EMBL/GenBank/DDBJ databases">
        <title>Sequencing the genomes of 1000 actinobacteria strains.</title>
        <authorList>
            <person name="Klenk H.-P."/>
        </authorList>
    </citation>
    <scope>NUCLEOTIDE SEQUENCE [LARGE SCALE GENOMIC DNA]</scope>
    <source>
        <strain evidence="9 10">DSM 44551</strain>
    </source>
</reference>
<keyword evidence="5 7" id="KW-0472">Membrane</keyword>
<evidence type="ECO:0000256" key="6">
    <source>
        <dbReference type="SAM" id="MobiDB-lite"/>
    </source>
</evidence>
<name>A0A7W8QPA8_9ACTN</name>
<dbReference type="PANTHER" id="PTHR36115">
    <property type="entry name" value="PROLINE-RICH ANTIGEN HOMOLOG-RELATED"/>
    <property type="match status" value="1"/>
</dbReference>
<proteinExistence type="predicted"/>
<evidence type="ECO:0000256" key="1">
    <source>
        <dbReference type="ARBA" id="ARBA00004651"/>
    </source>
</evidence>
<gene>
    <name evidence="9" type="ORF">HDA36_004231</name>
</gene>
<dbReference type="RefSeq" id="WP_184394501.1">
    <property type="nucleotide sequence ID" value="NZ_BAAAJD010000033.1"/>
</dbReference>
<protein>
    <submittedName>
        <fullName evidence="9">Putative RDD family membrane protein YckC</fullName>
    </submittedName>
</protein>
<evidence type="ECO:0000256" key="5">
    <source>
        <dbReference type="ARBA" id="ARBA00023136"/>
    </source>
</evidence>